<feature type="coiled-coil region" evidence="1">
    <location>
        <begin position="91"/>
        <end position="154"/>
    </location>
</feature>
<evidence type="ECO:0008006" key="6">
    <source>
        <dbReference type="Google" id="ProtNLM"/>
    </source>
</evidence>
<keyword evidence="5" id="KW-1185">Reference proteome</keyword>
<evidence type="ECO:0000256" key="1">
    <source>
        <dbReference type="SAM" id="Coils"/>
    </source>
</evidence>
<comment type="caution">
    <text evidence="4">The sequence shown here is derived from an EMBL/GenBank/DDBJ whole genome shotgun (WGS) entry which is preliminary data.</text>
</comment>
<keyword evidence="1" id="KW-0175">Coiled coil</keyword>
<organism evidence="4 5">
    <name type="scientific">Curvibacter microcysteis</name>
    <dbReference type="NCBI Taxonomy" id="3026419"/>
    <lineage>
        <taxon>Bacteria</taxon>
        <taxon>Pseudomonadati</taxon>
        <taxon>Pseudomonadota</taxon>
        <taxon>Betaproteobacteria</taxon>
        <taxon>Burkholderiales</taxon>
        <taxon>Comamonadaceae</taxon>
        <taxon>Curvibacter</taxon>
    </lineage>
</organism>
<protein>
    <recommendedName>
        <fullName evidence="6">DUF4124 domain-containing protein</fullName>
    </recommendedName>
</protein>
<gene>
    <name evidence="4" type="ORF">PSQ39_11880</name>
</gene>
<dbReference type="Proteomes" id="UP001528672">
    <property type="component" value="Unassembled WGS sequence"/>
</dbReference>
<evidence type="ECO:0000313" key="4">
    <source>
        <dbReference type="EMBL" id="MDD0815328.1"/>
    </source>
</evidence>
<sequence length="159" mass="17206">MKHAVLIPLLVLLAGPALAQDRIYRCGNEYTNTVSAARSKDCKLVEGGNVTVVPGTRPATNPAEPGRVVTAPPGAPKVDNSEQKARDADARAILESELRKAEARLAELQKEYNNGEPDKQGGEAKNYQKYLDRVAALKESLTRAEADVAGIKREMARLK</sequence>
<feature type="signal peptide" evidence="3">
    <location>
        <begin position="1"/>
        <end position="19"/>
    </location>
</feature>
<evidence type="ECO:0000313" key="5">
    <source>
        <dbReference type="Proteomes" id="UP001528672"/>
    </source>
</evidence>
<dbReference type="RefSeq" id="WP_273927018.1">
    <property type="nucleotide sequence ID" value="NZ_JAQSIN010000001.1"/>
</dbReference>
<reference evidence="4 5" key="1">
    <citation type="submission" date="2023-02" db="EMBL/GenBank/DDBJ databases">
        <title>Bacterial whole genome sequence for Curvibacter sp. HBC28.</title>
        <authorList>
            <person name="Le V."/>
            <person name="Ko S.-R."/>
            <person name="Ahn C.-Y."/>
            <person name="Oh H.-M."/>
        </authorList>
    </citation>
    <scope>NUCLEOTIDE SEQUENCE [LARGE SCALE GENOMIC DNA]</scope>
    <source>
        <strain evidence="4 5">HBC28</strain>
    </source>
</reference>
<accession>A0ABT5MFH4</accession>
<proteinExistence type="predicted"/>
<evidence type="ECO:0000256" key="3">
    <source>
        <dbReference type="SAM" id="SignalP"/>
    </source>
</evidence>
<feature type="region of interest" description="Disordered" evidence="2">
    <location>
        <begin position="55"/>
        <end position="86"/>
    </location>
</feature>
<feature type="chain" id="PRO_5046115136" description="DUF4124 domain-containing protein" evidence="3">
    <location>
        <begin position="20"/>
        <end position="159"/>
    </location>
</feature>
<evidence type="ECO:0000256" key="2">
    <source>
        <dbReference type="SAM" id="MobiDB-lite"/>
    </source>
</evidence>
<dbReference type="EMBL" id="JAQSIO010000004">
    <property type="protein sequence ID" value="MDD0815328.1"/>
    <property type="molecule type" value="Genomic_DNA"/>
</dbReference>
<keyword evidence="3" id="KW-0732">Signal</keyword>
<name>A0ABT5MFH4_9BURK</name>